<dbReference type="InterPro" id="IPR032466">
    <property type="entry name" value="Metal_Hydrolase"/>
</dbReference>
<dbReference type="KEGG" id="orb:IPMB12_03860"/>
<evidence type="ECO:0000313" key="5">
    <source>
        <dbReference type="EMBL" id="QIQ20892.1"/>
    </source>
</evidence>
<dbReference type="GO" id="GO:0005829">
    <property type="term" value="C:cytosol"/>
    <property type="evidence" value="ECO:0007669"/>
    <property type="project" value="TreeGrafter"/>
</dbReference>
<keyword evidence="3 5" id="KW-0378">Hydrolase</keyword>
<dbReference type="FunFam" id="3.20.20.140:FF:000005">
    <property type="entry name" value="TatD family hydrolase"/>
    <property type="match status" value="1"/>
</dbReference>
<dbReference type="EMBL" id="CP050253">
    <property type="protein sequence ID" value="QIQ20892.1"/>
    <property type="molecule type" value="Genomic_DNA"/>
</dbReference>
<dbReference type="InterPro" id="IPR018228">
    <property type="entry name" value="DNase_TatD-rel_CS"/>
</dbReference>
<keyword evidence="2 4" id="KW-0479">Metal-binding</keyword>
<dbReference type="SUPFAM" id="SSF51556">
    <property type="entry name" value="Metallo-dependent hydrolases"/>
    <property type="match status" value="1"/>
</dbReference>
<evidence type="ECO:0000256" key="2">
    <source>
        <dbReference type="ARBA" id="ARBA00022723"/>
    </source>
</evidence>
<comment type="similarity">
    <text evidence="1">Belongs to the metallo-dependent hydrolases superfamily. TatD-type hydrolase family.</text>
</comment>
<dbReference type="Pfam" id="PF01026">
    <property type="entry name" value="TatD_DNase"/>
    <property type="match status" value="1"/>
</dbReference>
<proteinExistence type="inferred from homology"/>
<feature type="binding site" evidence="4">
    <location>
        <position position="130"/>
    </location>
    <ligand>
        <name>a divalent metal cation</name>
        <dbReference type="ChEBI" id="CHEBI:60240"/>
        <label>2</label>
    </ligand>
</feature>
<dbReference type="PROSITE" id="PS01091">
    <property type="entry name" value="TATD_3"/>
    <property type="match status" value="1"/>
</dbReference>
<feature type="binding site" evidence="4">
    <location>
        <position position="6"/>
    </location>
    <ligand>
        <name>a divalent metal cation</name>
        <dbReference type="ChEBI" id="CHEBI:60240"/>
        <label>1</label>
    </ligand>
</feature>
<dbReference type="FunCoup" id="A0A6G9IAN2">
    <property type="interactions" value="41"/>
</dbReference>
<dbReference type="PROSITE" id="PS01137">
    <property type="entry name" value="TATD_1"/>
    <property type="match status" value="1"/>
</dbReference>
<dbReference type="CDD" id="cd01310">
    <property type="entry name" value="TatD_DNAse"/>
    <property type="match status" value="1"/>
</dbReference>
<dbReference type="GO" id="GO:0046872">
    <property type="term" value="F:metal ion binding"/>
    <property type="evidence" value="ECO:0007669"/>
    <property type="project" value="UniProtKB-KW"/>
</dbReference>
<dbReference type="Proteomes" id="UP000501168">
    <property type="component" value="Chromosome"/>
</dbReference>
<evidence type="ECO:0000256" key="4">
    <source>
        <dbReference type="PIRSR" id="PIRSR005902-1"/>
    </source>
</evidence>
<evidence type="ECO:0000256" key="3">
    <source>
        <dbReference type="ARBA" id="ARBA00022801"/>
    </source>
</evidence>
<dbReference type="RefSeq" id="WP_166915128.1">
    <property type="nucleotide sequence ID" value="NZ_CP050253.1"/>
</dbReference>
<gene>
    <name evidence="5" type="ORF">IPMB12_03860</name>
</gene>
<dbReference type="PIRSF" id="PIRSF005902">
    <property type="entry name" value="DNase_TatD"/>
    <property type="match status" value="1"/>
</dbReference>
<evidence type="ECO:0000313" key="6">
    <source>
        <dbReference type="Proteomes" id="UP000501168"/>
    </source>
</evidence>
<organism evidence="5 6">
    <name type="scientific">Zophobihabitans entericus</name>
    <dbReference type="NCBI Taxonomy" id="1635327"/>
    <lineage>
        <taxon>Bacteria</taxon>
        <taxon>Pseudomonadati</taxon>
        <taxon>Pseudomonadota</taxon>
        <taxon>Gammaproteobacteria</taxon>
        <taxon>Orbales</taxon>
        <taxon>Orbaceae</taxon>
        <taxon>Zophobihabitans</taxon>
    </lineage>
</organism>
<dbReference type="InterPro" id="IPR001130">
    <property type="entry name" value="TatD-like"/>
</dbReference>
<feature type="binding site" evidence="4">
    <location>
        <position position="154"/>
    </location>
    <ligand>
        <name>a divalent metal cation</name>
        <dbReference type="ChEBI" id="CHEBI:60240"/>
        <label>2</label>
    </ligand>
</feature>
<dbReference type="PANTHER" id="PTHR46124">
    <property type="entry name" value="D-AMINOACYL-TRNA DEACYLASE"/>
    <property type="match status" value="1"/>
</dbReference>
<sequence>MFIDTHCHFDFPPFVEQADLALQQAEQAGLRGIIVPTVTADRFDLVMNLSKQHALLYAAIGLHPIYHHQQQDLEYLAILLKANRENPKLVALGEIGLDNYVTQPELNEQYEYFRAQLTLAKEYELPALLHSRQTHDLLYKELKRANLPCTGVVHGFSGSLEQAKQFIRLGYAIGVGGVITYERANKTRSAIAQLPLSSLILETDAPDMPLSGYQGQPNRPERVAEVFNVLCALRAESPDVIKQTIFENTLQLFPRLKETISY</sequence>
<dbReference type="InParanoid" id="A0A6G9IAN2"/>
<accession>A0A6G9IAN2</accession>
<dbReference type="AlphaFoldDB" id="A0A6G9IAN2"/>
<name>A0A6G9IAN2_9GAMM</name>
<dbReference type="Gene3D" id="3.20.20.140">
    <property type="entry name" value="Metal-dependent hydrolases"/>
    <property type="match status" value="1"/>
</dbReference>
<protein>
    <submittedName>
        <fullName evidence="5">Metal-dependent hydrolase</fullName>
    </submittedName>
</protein>
<dbReference type="PANTHER" id="PTHR46124:SF3">
    <property type="entry name" value="HYDROLASE"/>
    <property type="match status" value="1"/>
</dbReference>
<feature type="binding site" evidence="4">
    <location>
        <position position="8"/>
    </location>
    <ligand>
        <name>a divalent metal cation</name>
        <dbReference type="ChEBI" id="CHEBI:60240"/>
        <label>1</label>
    </ligand>
</feature>
<reference evidence="5 6" key="1">
    <citation type="submission" date="2020-03" db="EMBL/GenBank/DDBJ databases">
        <title>Complete genome sequence of Orbus sp. IPMB12 (BCRC 80908).</title>
        <authorList>
            <person name="Lo W.-S."/>
            <person name="Chang T.-H."/>
            <person name="Kuo C.-H."/>
        </authorList>
    </citation>
    <scope>NUCLEOTIDE SEQUENCE [LARGE SCALE GENOMIC DNA]</scope>
    <source>
        <strain evidence="5 6">IPMB12</strain>
    </source>
</reference>
<feature type="binding site" evidence="4">
    <location>
        <position position="94"/>
    </location>
    <ligand>
        <name>a divalent metal cation</name>
        <dbReference type="ChEBI" id="CHEBI:60240"/>
        <label>1</label>
    </ligand>
</feature>
<evidence type="ECO:0000256" key="1">
    <source>
        <dbReference type="ARBA" id="ARBA00009275"/>
    </source>
</evidence>
<dbReference type="GO" id="GO:0016788">
    <property type="term" value="F:hydrolase activity, acting on ester bonds"/>
    <property type="evidence" value="ECO:0007669"/>
    <property type="project" value="InterPro"/>
</dbReference>
<feature type="binding site" evidence="4">
    <location>
        <position position="204"/>
    </location>
    <ligand>
        <name>a divalent metal cation</name>
        <dbReference type="ChEBI" id="CHEBI:60240"/>
        <label>1</label>
    </ligand>
</feature>
<keyword evidence="6" id="KW-1185">Reference proteome</keyword>